<organism evidence="1 2">
    <name type="scientific">Burkholderia thailandensis</name>
    <dbReference type="NCBI Taxonomy" id="57975"/>
    <lineage>
        <taxon>Bacteria</taxon>
        <taxon>Pseudomonadati</taxon>
        <taxon>Pseudomonadota</taxon>
        <taxon>Betaproteobacteria</taxon>
        <taxon>Burkholderiales</taxon>
        <taxon>Burkholderiaceae</taxon>
        <taxon>Burkholderia</taxon>
        <taxon>pseudomallei group</taxon>
    </lineage>
</organism>
<evidence type="ECO:0000313" key="2">
    <source>
        <dbReference type="Proteomes" id="UP001272137"/>
    </source>
</evidence>
<reference evidence="1" key="1">
    <citation type="submission" date="2018-08" db="EMBL/GenBank/DDBJ databases">
        <title>Identification of Burkholderia cepacia strains that express a Burkholderia pseudomallei-like capsular polysaccharide.</title>
        <authorList>
            <person name="Burtnick M.N."/>
            <person name="Vongsouvath M."/>
            <person name="Newton P."/>
            <person name="Wuthiekanun V."/>
            <person name="Limmathurotsakul D."/>
            <person name="Brett P.J."/>
            <person name="Chantratita N."/>
            <person name="Dance D.A."/>
        </authorList>
    </citation>
    <scope>NUCLEOTIDE SEQUENCE</scope>
    <source>
        <strain evidence="1">SBXCC001</strain>
    </source>
</reference>
<dbReference type="EMBL" id="QXCT01000002">
    <property type="protein sequence ID" value="MDW9256156.1"/>
    <property type="molecule type" value="Genomic_DNA"/>
</dbReference>
<comment type="caution">
    <text evidence="1">The sequence shown here is derived from an EMBL/GenBank/DDBJ whole genome shotgun (WGS) entry which is preliminary data.</text>
</comment>
<sequence length="37" mass="4238">MVAPADRPRLAALSLIEPLERYTCFNSRRARLEHAGR</sequence>
<dbReference type="Proteomes" id="UP001272137">
    <property type="component" value="Unassembled WGS sequence"/>
</dbReference>
<gene>
    <name evidence="1" type="ORF">C7S16_0227</name>
</gene>
<dbReference type="AlphaFoldDB" id="A0AAW9D253"/>
<protein>
    <submittedName>
        <fullName evidence="1">Uncharacterized protein</fullName>
    </submittedName>
</protein>
<proteinExistence type="predicted"/>
<name>A0AAW9D253_BURTH</name>
<accession>A0AAW9D253</accession>
<evidence type="ECO:0000313" key="1">
    <source>
        <dbReference type="EMBL" id="MDW9256156.1"/>
    </source>
</evidence>